<dbReference type="PANTHER" id="PTHR46401:SF2">
    <property type="entry name" value="GLYCOSYLTRANSFERASE WBBK-RELATED"/>
    <property type="match status" value="1"/>
</dbReference>
<dbReference type="InterPro" id="IPR028098">
    <property type="entry name" value="Glyco_trans_4-like_N"/>
</dbReference>
<dbReference type="PANTHER" id="PTHR46401">
    <property type="entry name" value="GLYCOSYLTRANSFERASE WBBK-RELATED"/>
    <property type="match status" value="1"/>
</dbReference>
<dbReference type="SUPFAM" id="SSF53756">
    <property type="entry name" value="UDP-Glycosyltransferase/glycogen phosphorylase"/>
    <property type="match status" value="1"/>
</dbReference>
<evidence type="ECO:0000313" key="4">
    <source>
        <dbReference type="EMBL" id="OGC76496.1"/>
    </source>
</evidence>
<dbReference type="InterPro" id="IPR001296">
    <property type="entry name" value="Glyco_trans_1"/>
</dbReference>
<dbReference type="Pfam" id="PF13439">
    <property type="entry name" value="Glyco_transf_4"/>
    <property type="match status" value="1"/>
</dbReference>
<dbReference type="GO" id="GO:0009103">
    <property type="term" value="P:lipopolysaccharide biosynthetic process"/>
    <property type="evidence" value="ECO:0007669"/>
    <property type="project" value="TreeGrafter"/>
</dbReference>
<dbReference type="GO" id="GO:0016757">
    <property type="term" value="F:glycosyltransferase activity"/>
    <property type="evidence" value="ECO:0007669"/>
    <property type="project" value="InterPro"/>
</dbReference>
<feature type="domain" description="Glycosyl transferase family 1" evidence="2">
    <location>
        <begin position="213"/>
        <end position="315"/>
    </location>
</feature>
<feature type="domain" description="Glycosyltransferase subfamily 4-like N-terminal" evidence="3">
    <location>
        <begin position="15"/>
        <end position="203"/>
    </location>
</feature>
<evidence type="ECO:0000256" key="1">
    <source>
        <dbReference type="ARBA" id="ARBA00022679"/>
    </source>
</evidence>
<dbReference type="Proteomes" id="UP000176815">
    <property type="component" value="Unassembled WGS sequence"/>
</dbReference>
<dbReference type="Gene3D" id="3.40.50.2000">
    <property type="entry name" value="Glycogen Phosphorylase B"/>
    <property type="match status" value="2"/>
</dbReference>
<accession>A0A1F4X4E8</accession>
<organism evidence="4 5">
    <name type="scientific">candidate division WWE3 bacterium RIFOXYD1_FULL_39_9</name>
    <dbReference type="NCBI Taxonomy" id="1802649"/>
    <lineage>
        <taxon>Bacteria</taxon>
        <taxon>Katanobacteria</taxon>
    </lineage>
</organism>
<evidence type="ECO:0000259" key="3">
    <source>
        <dbReference type="Pfam" id="PF13439"/>
    </source>
</evidence>
<dbReference type="CDD" id="cd03801">
    <property type="entry name" value="GT4_PimA-like"/>
    <property type="match status" value="1"/>
</dbReference>
<sequence length="320" mass="37144">MKICRIVYEMPPPWDGLAPHPFEITQVQSKLGHEIDVFCGRWYKAGPQIEIPNVRYRTFFREPMPGTLSLTTSVVMFFKYLLWRRNNRPDIIHSHGHFGIWVYFYRSLLHKFMPWSDELKIPLVVHFHNTAKGRWESFEKEDKYIAPHSRYIQWPLTVFSDKTAVKVASACIFVSVDNKDEAIKYYGADPKRCFIVETGVNASLFFPVGQEEREKSRKEMDLDMYDKVILNHGLMVERKNIHLIVEAMTLLPHSYKLLLVGKADPVYLQKLMQQINAKGLKERVIVVGYTPYPLTPIAYQVADVFVLPSSFEGLPNTSAT</sequence>
<dbReference type="AlphaFoldDB" id="A0A1F4X4E8"/>
<gene>
    <name evidence="4" type="ORF">A2619_06055</name>
</gene>
<evidence type="ECO:0008006" key="6">
    <source>
        <dbReference type="Google" id="ProtNLM"/>
    </source>
</evidence>
<reference evidence="4 5" key="1">
    <citation type="journal article" date="2016" name="Nat. Commun.">
        <title>Thousands of microbial genomes shed light on interconnected biogeochemical processes in an aquifer system.</title>
        <authorList>
            <person name="Anantharaman K."/>
            <person name="Brown C.T."/>
            <person name="Hug L.A."/>
            <person name="Sharon I."/>
            <person name="Castelle C.J."/>
            <person name="Probst A.J."/>
            <person name="Thomas B.C."/>
            <person name="Singh A."/>
            <person name="Wilkins M.J."/>
            <person name="Karaoz U."/>
            <person name="Brodie E.L."/>
            <person name="Williams K.H."/>
            <person name="Hubbard S.S."/>
            <person name="Banfield J.F."/>
        </authorList>
    </citation>
    <scope>NUCLEOTIDE SEQUENCE [LARGE SCALE GENOMIC DNA]</scope>
</reference>
<protein>
    <recommendedName>
        <fullName evidence="6">Glycosyltransferase subfamily 4-like N-terminal domain-containing protein</fullName>
    </recommendedName>
</protein>
<keyword evidence="1" id="KW-0808">Transferase</keyword>
<dbReference type="EMBL" id="MEWG01000042">
    <property type="protein sequence ID" value="OGC76496.1"/>
    <property type="molecule type" value="Genomic_DNA"/>
</dbReference>
<comment type="caution">
    <text evidence="4">The sequence shown here is derived from an EMBL/GenBank/DDBJ whole genome shotgun (WGS) entry which is preliminary data.</text>
</comment>
<proteinExistence type="predicted"/>
<name>A0A1F4X4E8_UNCKA</name>
<dbReference type="Pfam" id="PF00534">
    <property type="entry name" value="Glycos_transf_1"/>
    <property type="match status" value="1"/>
</dbReference>
<evidence type="ECO:0000259" key="2">
    <source>
        <dbReference type="Pfam" id="PF00534"/>
    </source>
</evidence>
<evidence type="ECO:0000313" key="5">
    <source>
        <dbReference type="Proteomes" id="UP000176815"/>
    </source>
</evidence>